<name>A0A563ENE0_9PSEU</name>
<dbReference type="SUPFAM" id="SSF55729">
    <property type="entry name" value="Acyl-CoA N-acyltransferases (Nat)"/>
    <property type="match status" value="1"/>
</dbReference>
<dbReference type="InterPro" id="IPR016181">
    <property type="entry name" value="Acyl_CoA_acyltransferase"/>
</dbReference>
<dbReference type="Proteomes" id="UP000316639">
    <property type="component" value="Unassembled WGS sequence"/>
</dbReference>
<gene>
    <name evidence="2" type="ORF">FKR81_26275</name>
</gene>
<dbReference type="EMBL" id="VOBR01000018">
    <property type="protein sequence ID" value="TWP48807.1"/>
    <property type="molecule type" value="Genomic_DNA"/>
</dbReference>
<dbReference type="Pfam" id="PF13480">
    <property type="entry name" value="Acetyltransf_6"/>
    <property type="match status" value="1"/>
</dbReference>
<evidence type="ECO:0000259" key="1">
    <source>
        <dbReference type="Pfam" id="PF13480"/>
    </source>
</evidence>
<dbReference type="AlphaFoldDB" id="A0A563ENE0"/>
<proteinExistence type="predicted"/>
<dbReference type="GO" id="GO:0016740">
    <property type="term" value="F:transferase activity"/>
    <property type="evidence" value="ECO:0007669"/>
    <property type="project" value="UniProtKB-KW"/>
</dbReference>
<dbReference type="InterPro" id="IPR038740">
    <property type="entry name" value="BioF2-like_GNAT_dom"/>
</dbReference>
<organism evidence="2 3">
    <name type="scientific">Lentzea tibetensis</name>
    <dbReference type="NCBI Taxonomy" id="2591470"/>
    <lineage>
        <taxon>Bacteria</taxon>
        <taxon>Bacillati</taxon>
        <taxon>Actinomycetota</taxon>
        <taxon>Actinomycetes</taxon>
        <taxon>Pseudonocardiales</taxon>
        <taxon>Pseudonocardiaceae</taxon>
        <taxon>Lentzea</taxon>
    </lineage>
</organism>
<accession>A0A563ENE0</accession>
<dbReference type="Gene3D" id="3.40.630.30">
    <property type="match status" value="1"/>
</dbReference>
<comment type="caution">
    <text evidence="2">The sequence shown here is derived from an EMBL/GenBank/DDBJ whole genome shotgun (WGS) entry which is preliminary data.</text>
</comment>
<evidence type="ECO:0000313" key="2">
    <source>
        <dbReference type="EMBL" id="TWP48807.1"/>
    </source>
</evidence>
<evidence type="ECO:0000313" key="3">
    <source>
        <dbReference type="Proteomes" id="UP000316639"/>
    </source>
</evidence>
<feature type="domain" description="BioF2-like acetyltransferase" evidence="1">
    <location>
        <begin position="172"/>
        <end position="309"/>
    </location>
</feature>
<dbReference type="RefSeq" id="WP_146355505.1">
    <property type="nucleotide sequence ID" value="NZ_VOBR01000018.1"/>
</dbReference>
<sequence length="349" mass="39480">MTVTHTGWSLSDQLPERVVPSSLYDSDGWLRTWETNTIEQRTRFGYISDERGDVLPLYEITSSPFWHGYEVQCELVGRFGKPILFAGSTYSMYGKRGAVSHALIRGAHATAMEWIENGPADLLIVPNLTDEGVESWLDAAPEPVGKVLLERTYSVAVEGTFRDHLWRHLPEKIRKDVERRLRRSSERGLTIRMVTGAEAHDLVKYAYPLTVDTSDKNDWPALFSEQSLNAMLDVPGAMLVAAEIGDRLVGAFFSFVHGDEVTFMCGGIEYSTLKEYSTYIALMYGCVRWSYENGMRRMEWGRDNYRFKEKHGLDSTDLWALVYAPSARPDLVPALEGMHSVLSAYIKGV</sequence>
<keyword evidence="3" id="KW-1185">Reference proteome</keyword>
<keyword evidence="2" id="KW-0808">Transferase</keyword>
<protein>
    <submittedName>
        <fullName evidence="2">GNAT family N-acetyltransferase</fullName>
    </submittedName>
</protein>
<reference evidence="2 3" key="1">
    <citation type="submission" date="2019-07" db="EMBL/GenBank/DDBJ databases">
        <title>Lentzea xizangensis sp. nov., isolated from Qinghai-Tibetan Plateau Soils.</title>
        <authorList>
            <person name="Huang J."/>
        </authorList>
    </citation>
    <scope>NUCLEOTIDE SEQUENCE [LARGE SCALE GENOMIC DNA]</scope>
    <source>
        <strain evidence="2 3">FXJ1.1311</strain>
    </source>
</reference>
<dbReference type="OrthoDB" id="4094119at2"/>